<reference evidence="1 2" key="1">
    <citation type="journal article" date="2021" name="J. Hered.">
        <title>A chromosome-level genome assembly of the parasitoid wasp, Cotesia glomerata (Hymenoptera: Braconidae).</title>
        <authorList>
            <person name="Pinto B.J."/>
            <person name="Weis J.J."/>
            <person name="Gamble T."/>
            <person name="Ode P.J."/>
            <person name="Paul R."/>
            <person name="Zaspel J.M."/>
        </authorList>
    </citation>
    <scope>NUCLEOTIDE SEQUENCE [LARGE SCALE GENOMIC DNA]</scope>
    <source>
        <strain evidence="1">CgM1</strain>
    </source>
</reference>
<dbReference type="Proteomes" id="UP000826195">
    <property type="component" value="Unassembled WGS sequence"/>
</dbReference>
<gene>
    <name evidence="1" type="ORF">KQX54_017406</name>
</gene>
<dbReference type="AlphaFoldDB" id="A0AAV7HV37"/>
<evidence type="ECO:0000313" key="2">
    <source>
        <dbReference type="Proteomes" id="UP000826195"/>
    </source>
</evidence>
<dbReference type="EMBL" id="JAHXZJ010002982">
    <property type="protein sequence ID" value="KAH0535586.1"/>
    <property type="molecule type" value="Genomic_DNA"/>
</dbReference>
<keyword evidence="2" id="KW-1185">Reference proteome</keyword>
<name>A0AAV7HV37_COTGL</name>
<evidence type="ECO:0000313" key="1">
    <source>
        <dbReference type="EMBL" id="KAH0535586.1"/>
    </source>
</evidence>
<sequence length="88" mass="9895">MIKYIDRTVGKQLKHTSNPFDIVKLFMNGFVLTTYWTGECPAAVIPVKSDRVLPDKLAKALDTGLTEQSRCFGPNIDDEELYTSEDPT</sequence>
<proteinExistence type="predicted"/>
<protein>
    <submittedName>
        <fullName evidence="1">Uncharacterized protein</fullName>
    </submittedName>
</protein>
<comment type="caution">
    <text evidence="1">The sequence shown here is derived from an EMBL/GenBank/DDBJ whole genome shotgun (WGS) entry which is preliminary data.</text>
</comment>
<accession>A0AAV7HV37</accession>
<organism evidence="1 2">
    <name type="scientific">Cotesia glomerata</name>
    <name type="common">Lepidopteran parasitic wasp</name>
    <name type="synonym">Apanteles glomeratus</name>
    <dbReference type="NCBI Taxonomy" id="32391"/>
    <lineage>
        <taxon>Eukaryota</taxon>
        <taxon>Metazoa</taxon>
        <taxon>Ecdysozoa</taxon>
        <taxon>Arthropoda</taxon>
        <taxon>Hexapoda</taxon>
        <taxon>Insecta</taxon>
        <taxon>Pterygota</taxon>
        <taxon>Neoptera</taxon>
        <taxon>Endopterygota</taxon>
        <taxon>Hymenoptera</taxon>
        <taxon>Apocrita</taxon>
        <taxon>Ichneumonoidea</taxon>
        <taxon>Braconidae</taxon>
        <taxon>Microgastrinae</taxon>
        <taxon>Cotesia</taxon>
    </lineage>
</organism>